<dbReference type="AlphaFoldDB" id="A0AAN9PAV4"/>
<evidence type="ECO:0000313" key="3">
    <source>
        <dbReference type="Proteomes" id="UP001372338"/>
    </source>
</evidence>
<protein>
    <submittedName>
        <fullName evidence="2">Uncharacterized protein</fullName>
    </submittedName>
</protein>
<gene>
    <name evidence="2" type="ORF">RIF29_05285</name>
</gene>
<dbReference type="Proteomes" id="UP001372338">
    <property type="component" value="Unassembled WGS sequence"/>
</dbReference>
<organism evidence="2 3">
    <name type="scientific">Crotalaria pallida</name>
    <name type="common">Smooth rattlebox</name>
    <name type="synonym">Crotalaria striata</name>
    <dbReference type="NCBI Taxonomy" id="3830"/>
    <lineage>
        <taxon>Eukaryota</taxon>
        <taxon>Viridiplantae</taxon>
        <taxon>Streptophyta</taxon>
        <taxon>Embryophyta</taxon>
        <taxon>Tracheophyta</taxon>
        <taxon>Spermatophyta</taxon>
        <taxon>Magnoliopsida</taxon>
        <taxon>eudicotyledons</taxon>
        <taxon>Gunneridae</taxon>
        <taxon>Pentapetalae</taxon>
        <taxon>rosids</taxon>
        <taxon>fabids</taxon>
        <taxon>Fabales</taxon>
        <taxon>Fabaceae</taxon>
        <taxon>Papilionoideae</taxon>
        <taxon>50 kb inversion clade</taxon>
        <taxon>genistoids sensu lato</taxon>
        <taxon>core genistoids</taxon>
        <taxon>Crotalarieae</taxon>
        <taxon>Crotalaria</taxon>
    </lineage>
</organism>
<evidence type="ECO:0000256" key="1">
    <source>
        <dbReference type="SAM" id="Coils"/>
    </source>
</evidence>
<reference evidence="2 3" key="1">
    <citation type="submission" date="2024-01" db="EMBL/GenBank/DDBJ databases">
        <title>The genomes of 5 underutilized Papilionoideae crops provide insights into root nodulation and disease resistanc.</title>
        <authorList>
            <person name="Yuan L."/>
        </authorList>
    </citation>
    <scope>NUCLEOTIDE SEQUENCE [LARGE SCALE GENOMIC DNA]</scope>
    <source>
        <strain evidence="2">ZHUSHIDOU_FW_LH</strain>
        <tissue evidence="2">Leaf</tissue>
    </source>
</reference>
<sequence>MYAHSCPTSYTKALEVIKKLHKDQAQEMKTYKLKMENLQTLKDAAYKEHVAELSELIKLAFVLKCKDKEIEFLMESKNLQIFCEDEEFLSSAFSSN</sequence>
<comment type="caution">
    <text evidence="2">The sequence shown here is derived from an EMBL/GenBank/DDBJ whole genome shotgun (WGS) entry which is preliminary data.</text>
</comment>
<name>A0AAN9PAV4_CROPI</name>
<accession>A0AAN9PAV4</accession>
<keyword evidence="3" id="KW-1185">Reference proteome</keyword>
<evidence type="ECO:0000313" key="2">
    <source>
        <dbReference type="EMBL" id="KAK7290689.1"/>
    </source>
</evidence>
<dbReference type="EMBL" id="JAYWIO010000001">
    <property type="protein sequence ID" value="KAK7290689.1"/>
    <property type="molecule type" value="Genomic_DNA"/>
</dbReference>
<feature type="coiled-coil region" evidence="1">
    <location>
        <begin position="21"/>
        <end position="48"/>
    </location>
</feature>
<proteinExistence type="predicted"/>
<keyword evidence="1" id="KW-0175">Coiled coil</keyword>